<accession>F5Y0S4</accession>
<keyword evidence="3" id="KW-1185">Reference proteome</keyword>
<protein>
    <submittedName>
        <fullName evidence="2">Uncharacterized protein</fullName>
    </submittedName>
</protein>
<dbReference type="RefSeq" id="WP_013902899.1">
    <property type="nucleotide sequence ID" value="NC_015677.1"/>
</dbReference>
<evidence type="ECO:0000313" key="2">
    <source>
        <dbReference type="EMBL" id="AEG94668.1"/>
    </source>
</evidence>
<evidence type="ECO:0000256" key="1">
    <source>
        <dbReference type="SAM" id="MobiDB-lite"/>
    </source>
</evidence>
<reference evidence="2 3" key="2">
    <citation type="journal article" date="2011" name="PLoS ONE">
        <title>The Cyst-Dividing Bacterium Ramlibacter tataouinensis TTB310 Genome Reveals a Well-Stocked Toolbox for Adaptation to a Desert Environment.</title>
        <authorList>
            <person name="De Luca G."/>
            <person name="Barakat M."/>
            <person name="Ortet P."/>
            <person name="Fochesato S."/>
            <person name="Jourlin-Castelli C."/>
            <person name="Ansaldi M."/>
            <person name="Py B."/>
            <person name="Fichant G."/>
            <person name="Coutinho P.M."/>
            <person name="Voulhoux R."/>
            <person name="Bastien O."/>
            <person name="Marechal E."/>
            <person name="Henrissat B."/>
            <person name="Quentin Y."/>
            <person name="Noirot P."/>
            <person name="Filloux A."/>
            <person name="Mejean V."/>
            <person name="Dubow M.S."/>
            <person name="Barras F."/>
            <person name="Barbe V."/>
            <person name="Weissenbach J."/>
            <person name="Mihalcescu I."/>
            <person name="Vermeglio A."/>
            <person name="Achouak W."/>
            <person name="Heulin T."/>
        </authorList>
    </citation>
    <scope>NUCLEOTIDE SEQUENCE [LARGE SCALE GENOMIC DNA]</scope>
    <source>
        <strain evidence="3">ATCC BAA-407 / DSM 14655 / LMG 21543 / TTB310</strain>
    </source>
</reference>
<dbReference type="KEGG" id="rta:Rta_35550"/>
<dbReference type="EMBL" id="CP000245">
    <property type="protein sequence ID" value="AEG94668.1"/>
    <property type="molecule type" value="Genomic_DNA"/>
</dbReference>
<evidence type="ECO:0000313" key="3">
    <source>
        <dbReference type="Proteomes" id="UP000008385"/>
    </source>
</evidence>
<dbReference type="STRING" id="365046.Rta_35550"/>
<dbReference type="HOGENOM" id="CLU_2685225_0_0_4"/>
<feature type="region of interest" description="Disordered" evidence="1">
    <location>
        <begin position="48"/>
        <end position="74"/>
    </location>
</feature>
<reference evidence="3" key="1">
    <citation type="submission" date="2006-01" db="EMBL/GenBank/DDBJ databases">
        <title>Genome of the cyst-dividing bacterium Ramlibacter tataouinensis.</title>
        <authorList>
            <person name="Barakat M."/>
            <person name="Ortet P."/>
            <person name="De Luca G."/>
            <person name="Jourlin-Castelli C."/>
            <person name="Ansaldi M."/>
            <person name="Py B."/>
            <person name="Fichant G."/>
            <person name="Coutinho P."/>
            <person name="Voulhoux R."/>
            <person name="Bastien O."/>
            <person name="Roy S."/>
            <person name="Marechal E."/>
            <person name="Henrissat B."/>
            <person name="Quentin Y."/>
            <person name="Noirot P."/>
            <person name="Filloux A."/>
            <person name="Mejean V."/>
            <person name="DuBow M."/>
            <person name="Barras F."/>
            <person name="Heulin T."/>
        </authorList>
    </citation>
    <scope>NUCLEOTIDE SEQUENCE [LARGE SCALE GENOMIC DNA]</scope>
    <source>
        <strain evidence="3">ATCC BAA-407 / DSM 14655 / LMG 21543 / TTB310</strain>
    </source>
</reference>
<name>F5Y0S4_RAMTT</name>
<sequence>MAFEESVSTGPAPGRGVERFRARLLAMLLKKQYSGILSAKLPEALSPQDAAAAQDVLEMHHGLSTSKPAPTRTR</sequence>
<organism evidence="2 3">
    <name type="scientific">Ramlibacter tataouinensis (strain ATCC BAA-407 / DSM 14655 / LMG 21543 / TTB310)</name>
    <dbReference type="NCBI Taxonomy" id="365046"/>
    <lineage>
        <taxon>Bacteria</taxon>
        <taxon>Pseudomonadati</taxon>
        <taxon>Pseudomonadota</taxon>
        <taxon>Betaproteobacteria</taxon>
        <taxon>Burkholderiales</taxon>
        <taxon>Comamonadaceae</taxon>
        <taxon>Ramlibacter</taxon>
    </lineage>
</organism>
<gene>
    <name evidence="2" type="ordered locus">Rta_35550</name>
</gene>
<dbReference type="AlphaFoldDB" id="F5Y0S4"/>
<dbReference type="Proteomes" id="UP000008385">
    <property type="component" value="Chromosome"/>
</dbReference>
<proteinExistence type="predicted"/>